<dbReference type="SUPFAM" id="SSF48371">
    <property type="entry name" value="ARM repeat"/>
    <property type="match status" value="1"/>
</dbReference>
<evidence type="ECO:0000259" key="5">
    <source>
        <dbReference type="Pfam" id="PF11935"/>
    </source>
</evidence>
<evidence type="ECO:0000256" key="4">
    <source>
        <dbReference type="SAM" id="MobiDB-lite"/>
    </source>
</evidence>
<evidence type="ECO:0000256" key="3">
    <source>
        <dbReference type="ARBA" id="ARBA00023242"/>
    </source>
</evidence>
<dbReference type="InterPro" id="IPR011989">
    <property type="entry name" value="ARM-like"/>
</dbReference>
<dbReference type="Gene3D" id="1.25.10.10">
    <property type="entry name" value="Leucine-rich Repeat Variant"/>
    <property type="match status" value="1"/>
</dbReference>
<dbReference type="RefSeq" id="XP_035340220.1">
    <property type="nucleotide sequence ID" value="XM_035484327.1"/>
</dbReference>
<keyword evidence="2" id="KW-0507">mRNA processing</keyword>
<dbReference type="AlphaFoldDB" id="A0A7H8QKI5"/>
<protein>
    <recommendedName>
        <fullName evidence="5">Symplekin/Pta1 N-terminal domain-containing protein</fullName>
    </recommendedName>
</protein>
<dbReference type="InterPro" id="IPR016024">
    <property type="entry name" value="ARM-type_fold"/>
</dbReference>
<evidence type="ECO:0000313" key="6">
    <source>
        <dbReference type="EMBL" id="QKX54041.1"/>
    </source>
</evidence>
<dbReference type="GO" id="GO:0006397">
    <property type="term" value="P:mRNA processing"/>
    <property type="evidence" value="ECO:0007669"/>
    <property type="project" value="UniProtKB-KW"/>
</dbReference>
<keyword evidence="7" id="KW-1185">Reference proteome</keyword>
<evidence type="ECO:0000256" key="1">
    <source>
        <dbReference type="ARBA" id="ARBA00004123"/>
    </source>
</evidence>
<feature type="compositionally biased region" description="Polar residues" evidence="4">
    <location>
        <begin position="716"/>
        <end position="730"/>
    </location>
</feature>
<organism evidence="6 7">
    <name type="scientific">Talaromyces rugulosus</name>
    <name type="common">Penicillium rugulosum</name>
    <dbReference type="NCBI Taxonomy" id="121627"/>
    <lineage>
        <taxon>Eukaryota</taxon>
        <taxon>Fungi</taxon>
        <taxon>Dikarya</taxon>
        <taxon>Ascomycota</taxon>
        <taxon>Pezizomycotina</taxon>
        <taxon>Eurotiomycetes</taxon>
        <taxon>Eurotiomycetidae</taxon>
        <taxon>Eurotiales</taxon>
        <taxon>Trichocomaceae</taxon>
        <taxon>Talaromyces</taxon>
        <taxon>Talaromyces sect. Islandici</taxon>
    </lineage>
</organism>
<dbReference type="InterPro" id="IPR032460">
    <property type="entry name" value="Symplekin/Pta1_N"/>
</dbReference>
<dbReference type="Proteomes" id="UP000509510">
    <property type="component" value="Chromosome I"/>
</dbReference>
<evidence type="ECO:0000256" key="2">
    <source>
        <dbReference type="ARBA" id="ARBA00022664"/>
    </source>
</evidence>
<feature type="domain" description="Symplekin/Pta1 N-terminal" evidence="5">
    <location>
        <begin position="89"/>
        <end position="309"/>
    </location>
</feature>
<dbReference type="OrthoDB" id="331600at2759"/>
<feature type="region of interest" description="Disordered" evidence="4">
    <location>
        <begin position="709"/>
        <end position="730"/>
    </location>
</feature>
<dbReference type="EMBL" id="CP055898">
    <property type="protein sequence ID" value="QKX54041.1"/>
    <property type="molecule type" value="Genomic_DNA"/>
</dbReference>
<sequence>MAQVNLNDQLDQLQAARNLVLSDAALYPQVVQGILPIIGVSSALELRRWGSDFLAETFANPALPSTQKEQLATTVLPTLQELLDHDAEDMTVVQNVIQIAASLYTFVFRHVIRHQQEKTIWEQMTAIKHNILGRMDSAPHPVRVCCIKFVQRVVHTQTPGPIADPRRPEKNETSIAIVPRTHAILVIPNLEAEASGLLDRLLTVLQENSDDAILVNATLNCLAVMLRTRSTIANKILETILNFNPIKTLNGPLTPTMRVKVKSMERTARAVLINVLKRNPNHPKAGKMQQYMERLAQSCTEALDDTSRKRGPPAEPTDGLDNVKRAKLGVETPPLIKIPPLPPGPTSYAQLYTLTEDAGLSTFDVKQLPPDLIVKIAVAVLGRVDSNSLQQATEGIRARYQGLVAQQAKQTQVPAEEEDDDYEPEYQPADVPVQEAEDTMPTIFGLEPELGPFKLPKPPPMTEDEAGEVGRAAAERVFEMMVATPFKPAVKGPGTQSDRKGFARLAGGSFDTKEAWITMLVRMATRAPASLEGAAGKIENADGRPTIATHIRELLYRHILEDFRSRINIGITWLNEEWYNDRLQMQNASSSRSKENENLTVPLHYDSWVLRLLGGILPYLDARDNKVLIRFLSEVPEITSPILGHVQTLARDPERVTLCVQTLHYLVMLRPPARELCLDTLEEIYNTHEEARPAAGKVLTRWRPHVIQAQKAQEAPQPSINNTNGVQTAT</sequence>
<dbReference type="InterPro" id="IPR021850">
    <property type="entry name" value="Symplekin/Pta1"/>
</dbReference>
<accession>A0A7H8QKI5</accession>
<feature type="region of interest" description="Disordered" evidence="4">
    <location>
        <begin position="301"/>
        <end position="322"/>
    </location>
</feature>
<dbReference type="KEGG" id="trg:TRUGW13939_01124"/>
<keyword evidence="3" id="KW-0539">Nucleus</keyword>
<dbReference type="PANTHER" id="PTHR15245">
    <property type="entry name" value="SYMPLEKIN-RELATED"/>
    <property type="match status" value="1"/>
</dbReference>
<dbReference type="GeneID" id="55988637"/>
<reference evidence="7" key="1">
    <citation type="submission" date="2020-06" db="EMBL/GenBank/DDBJ databases">
        <title>A chromosome-scale genome assembly of Talaromyces rugulosus W13939.</title>
        <authorList>
            <person name="Wang B."/>
            <person name="Guo L."/>
            <person name="Ye K."/>
            <person name="Wang L."/>
        </authorList>
    </citation>
    <scope>NUCLEOTIDE SEQUENCE [LARGE SCALE GENOMIC DNA]</scope>
    <source>
        <strain evidence="7">W13939</strain>
    </source>
</reference>
<dbReference type="PANTHER" id="PTHR15245:SF20">
    <property type="entry name" value="SYMPLEKIN"/>
    <property type="match status" value="1"/>
</dbReference>
<dbReference type="GO" id="GO:0005847">
    <property type="term" value="C:mRNA cleavage and polyadenylation specificity factor complex"/>
    <property type="evidence" value="ECO:0007669"/>
    <property type="project" value="TreeGrafter"/>
</dbReference>
<proteinExistence type="predicted"/>
<comment type="subcellular location">
    <subcellularLocation>
        <location evidence="1">Nucleus</location>
    </subcellularLocation>
</comment>
<dbReference type="Pfam" id="PF11935">
    <property type="entry name" value="SYMPK_PTA1_N"/>
    <property type="match status" value="1"/>
</dbReference>
<name>A0A7H8QKI5_TALRU</name>
<gene>
    <name evidence="6" type="ORF">TRUGW13939_01124</name>
</gene>
<evidence type="ECO:0000313" key="7">
    <source>
        <dbReference type="Proteomes" id="UP000509510"/>
    </source>
</evidence>